<proteinExistence type="predicted"/>
<reference evidence="2" key="1">
    <citation type="submission" date="2021-06" db="EMBL/GenBank/DDBJ databases">
        <authorList>
            <person name="Kallberg Y."/>
            <person name="Tangrot J."/>
            <person name="Rosling A."/>
        </authorList>
    </citation>
    <scope>NUCLEOTIDE SEQUENCE</scope>
    <source>
        <strain evidence="2">BR232B</strain>
    </source>
</reference>
<feature type="region of interest" description="Disordered" evidence="1">
    <location>
        <begin position="1"/>
        <end position="25"/>
    </location>
</feature>
<dbReference type="EMBL" id="CAJVPI010002383">
    <property type="protein sequence ID" value="CAG8642252.1"/>
    <property type="molecule type" value="Genomic_DNA"/>
</dbReference>
<evidence type="ECO:0000313" key="2">
    <source>
        <dbReference type="EMBL" id="CAG8642252.1"/>
    </source>
</evidence>
<sequence length="136" mass="15647">MSSPTDSLPETNDPIKSSTNDPVNFSTRDIIESSIKDLVKSSKQDATGKKLPKWKHRLWICDQHGKQFSLKFGEEPEEQTHIRRKQWEAANTLVEYCLSENYEAMVLSQIRNNKTFDVMIIFSMSSSCSYCSVEFT</sequence>
<dbReference type="Proteomes" id="UP000789739">
    <property type="component" value="Unassembled WGS sequence"/>
</dbReference>
<keyword evidence="3" id="KW-1185">Reference proteome</keyword>
<comment type="caution">
    <text evidence="2">The sequence shown here is derived from an EMBL/GenBank/DDBJ whole genome shotgun (WGS) entry which is preliminary data.</text>
</comment>
<gene>
    <name evidence="2" type="ORF">PBRASI_LOCUS9840</name>
</gene>
<protein>
    <submittedName>
        <fullName evidence="2">5444_t:CDS:1</fullName>
    </submittedName>
</protein>
<organism evidence="2 3">
    <name type="scientific">Paraglomus brasilianum</name>
    <dbReference type="NCBI Taxonomy" id="144538"/>
    <lineage>
        <taxon>Eukaryota</taxon>
        <taxon>Fungi</taxon>
        <taxon>Fungi incertae sedis</taxon>
        <taxon>Mucoromycota</taxon>
        <taxon>Glomeromycotina</taxon>
        <taxon>Glomeromycetes</taxon>
        <taxon>Paraglomerales</taxon>
        <taxon>Paraglomeraceae</taxon>
        <taxon>Paraglomus</taxon>
    </lineage>
</organism>
<name>A0A9N9GXP1_9GLOM</name>
<evidence type="ECO:0000313" key="3">
    <source>
        <dbReference type="Proteomes" id="UP000789739"/>
    </source>
</evidence>
<accession>A0A9N9GXP1</accession>
<dbReference type="AlphaFoldDB" id="A0A9N9GXP1"/>
<evidence type="ECO:0000256" key="1">
    <source>
        <dbReference type="SAM" id="MobiDB-lite"/>
    </source>
</evidence>